<evidence type="ECO:0000256" key="1">
    <source>
        <dbReference type="SAM" id="MobiDB-lite"/>
    </source>
</evidence>
<feature type="compositionally biased region" description="Low complexity" evidence="1">
    <location>
        <begin position="145"/>
        <end position="162"/>
    </location>
</feature>
<dbReference type="AlphaFoldDB" id="A0AA36M3Y4"/>
<name>A0AA36M3Y4_CYLNA</name>
<evidence type="ECO:0000313" key="3">
    <source>
        <dbReference type="Proteomes" id="UP001176961"/>
    </source>
</evidence>
<feature type="compositionally biased region" description="Basic and acidic residues" evidence="1">
    <location>
        <begin position="185"/>
        <end position="196"/>
    </location>
</feature>
<proteinExistence type="predicted"/>
<dbReference type="Proteomes" id="UP001176961">
    <property type="component" value="Unassembled WGS sequence"/>
</dbReference>
<sequence length="240" mass="27391">MSKILVPPYRRIIAEEARSHEANLHVLIAEMLRTFSYLLEHYTPRCESLPKMWLGLGAYVYKWIASPTQGLWMAITLCALGSAPTYYGFFTTASFLQNYADSTRLHYTQARRRRRKCKYVQDALARRKLFPSGSVITTKHTGSRSVVTETPLSTSVPTSSVTRKSIRNESFRKVKQKNPSKSHSTSREIIKEEKRSTMTPGSRSSRQEPTGKSAPRENSPFGTPLHLLQSQQVKMYLKED</sequence>
<comment type="caution">
    <text evidence="2">The sequence shown here is derived from an EMBL/GenBank/DDBJ whole genome shotgun (WGS) entry which is preliminary data.</text>
</comment>
<gene>
    <name evidence="2" type="ORF">CYNAS_LOCUS9376</name>
</gene>
<keyword evidence="3" id="KW-1185">Reference proteome</keyword>
<dbReference type="EMBL" id="CATQJL010000223">
    <property type="protein sequence ID" value="CAJ0597393.1"/>
    <property type="molecule type" value="Genomic_DNA"/>
</dbReference>
<reference evidence="2" key="1">
    <citation type="submission" date="2023-07" db="EMBL/GenBank/DDBJ databases">
        <authorList>
            <consortium name="CYATHOMIX"/>
        </authorList>
    </citation>
    <scope>NUCLEOTIDE SEQUENCE</scope>
    <source>
        <strain evidence="2">N/A</strain>
    </source>
</reference>
<protein>
    <submittedName>
        <fullName evidence="2">Uncharacterized protein</fullName>
    </submittedName>
</protein>
<feature type="compositionally biased region" description="Polar residues" evidence="1">
    <location>
        <begin position="197"/>
        <end position="210"/>
    </location>
</feature>
<feature type="region of interest" description="Disordered" evidence="1">
    <location>
        <begin position="140"/>
        <end position="240"/>
    </location>
</feature>
<evidence type="ECO:0000313" key="2">
    <source>
        <dbReference type="EMBL" id="CAJ0597393.1"/>
    </source>
</evidence>
<accession>A0AA36M3Y4</accession>
<organism evidence="2 3">
    <name type="scientific">Cylicocyclus nassatus</name>
    <name type="common">Nematode worm</name>
    <dbReference type="NCBI Taxonomy" id="53992"/>
    <lineage>
        <taxon>Eukaryota</taxon>
        <taxon>Metazoa</taxon>
        <taxon>Ecdysozoa</taxon>
        <taxon>Nematoda</taxon>
        <taxon>Chromadorea</taxon>
        <taxon>Rhabditida</taxon>
        <taxon>Rhabditina</taxon>
        <taxon>Rhabditomorpha</taxon>
        <taxon>Strongyloidea</taxon>
        <taxon>Strongylidae</taxon>
        <taxon>Cylicocyclus</taxon>
    </lineage>
</organism>